<evidence type="ECO:0000256" key="2">
    <source>
        <dbReference type="SAM" id="SignalP"/>
    </source>
</evidence>
<gene>
    <name evidence="3" type="ORF">IRL76_03835</name>
</gene>
<dbReference type="AlphaFoldDB" id="A0A7S8F5U3"/>
<dbReference type="GO" id="GO:0051082">
    <property type="term" value="F:unfolded protein binding"/>
    <property type="evidence" value="ECO:0007669"/>
    <property type="project" value="InterPro"/>
</dbReference>
<feature type="chain" id="PRO_5032332266" evidence="2">
    <location>
        <begin position="26"/>
        <end position="225"/>
    </location>
</feature>
<name>A0A7S8F5U3_9SPHN</name>
<dbReference type="InterPro" id="IPR005632">
    <property type="entry name" value="Chaperone_Skp"/>
</dbReference>
<dbReference type="EMBL" id="CP064654">
    <property type="protein sequence ID" value="QPC99701.1"/>
    <property type="molecule type" value="Genomic_DNA"/>
</dbReference>
<feature type="signal peptide" evidence="2">
    <location>
        <begin position="1"/>
        <end position="25"/>
    </location>
</feature>
<dbReference type="SMART" id="SM00935">
    <property type="entry name" value="OmpH"/>
    <property type="match status" value="1"/>
</dbReference>
<protein>
    <submittedName>
        <fullName evidence="3">OmpH family outer membrane protein</fullName>
    </submittedName>
</protein>
<evidence type="ECO:0000313" key="4">
    <source>
        <dbReference type="Proteomes" id="UP000594459"/>
    </source>
</evidence>
<dbReference type="Proteomes" id="UP000594459">
    <property type="component" value="Chromosome"/>
</dbReference>
<evidence type="ECO:0000256" key="1">
    <source>
        <dbReference type="SAM" id="Coils"/>
    </source>
</evidence>
<accession>A0A7S8F5U3</accession>
<keyword evidence="4" id="KW-1185">Reference proteome</keyword>
<dbReference type="RefSeq" id="WP_200983341.1">
    <property type="nucleotide sequence ID" value="NZ_CP064654.1"/>
</dbReference>
<proteinExistence type="predicted"/>
<reference evidence="3 4" key="1">
    <citation type="submission" date="2020-11" db="EMBL/GenBank/DDBJ databases">
        <title>The genome sequence of Erythrobacter sp. 6D36.</title>
        <authorList>
            <person name="Liu Y."/>
        </authorList>
    </citation>
    <scope>NUCLEOTIDE SEQUENCE [LARGE SCALE GENOMIC DNA]</scope>
    <source>
        <strain evidence="3 4">6D36</strain>
    </source>
</reference>
<feature type="coiled-coil region" evidence="1">
    <location>
        <begin position="49"/>
        <end position="76"/>
    </location>
</feature>
<keyword evidence="2" id="KW-0732">Signal</keyword>
<dbReference type="KEGG" id="qso:IRL76_03835"/>
<evidence type="ECO:0000313" key="3">
    <source>
        <dbReference type="EMBL" id="QPC99701.1"/>
    </source>
</evidence>
<dbReference type="Gene3D" id="3.30.910.20">
    <property type="entry name" value="Skp domain"/>
    <property type="match status" value="1"/>
</dbReference>
<dbReference type="SUPFAM" id="SSF111384">
    <property type="entry name" value="OmpH-like"/>
    <property type="match status" value="1"/>
</dbReference>
<keyword evidence="1" id="KW-0175">Coiled coil</keyword>
<dbReference type="InterPro" id="IPR024930">
    <property type="entry name" value="Skp_dom_sf"/>
</dbReference>
<sequence length="225" mass="24211">MNTKIKLAAGAVLAAAAVAATPASAQVAGIATSSPEAVIVRAQARITAYQQIEQQYAAQIAQIRTLRQEMATLQQTLDTNKDGQLSQQEATANKTAVDQLQAKEQTIAQTTQPIVLAQTYAIEQLINDYANVQQQVVNDKKIQIMLTPDAIQWAPDSVNVTDALVAVINKRMPSVQITPPAGWRPRQESLATQQTVAQILVGVAQQQAAAAQQNQQPQQQQPTGR</sequence>
<organism evidence="3 4">
    <name type="scientific">Qipengyuania soli</name>
    <dbReference type="NCBI Taxonomy" id="2782568"/>
    <lineage>
        <taxon>Bacteria</taxon>
        <taxon>Pseudomonadati</taxon>
        <taxon>Pseudomonadota</taxon>
        <taxon>Alphaproteobacteria</taxon>
        <taxon>Sphingomonadales</taxon>
        <taxon>Erythrobacteraceae</taxon>
        <taxon>Qipengyuania</taxon>
    </lineage>
</organism>